<organism evidence="2 3">
    <name type="scientific">Xylocopilactobacillus apicola</name>
    <dbReference type="NCBI Taxonomy" id="2932184"/>
    <lineage>
        <taxon>Bacteria</taxon>
        <taxon>Bacillati</taxon>
        <taxon>Bacillota</taxon>
        <taxon>Bacilli</taxon>
        <taxon>Lactobacillales</taxon>
        <taxon>Lactobacillaceae</taxon>
        <taxon>Xylocopilactobacillus</taxon>
    </lineage>
</organism>
<reference evidence="2 3" key="1">
    <citation type="journal article" date="2023" name="Microbiol. Spectr.">
        <title>Symbiosis of Carpenter Bees with Uncharacterized Lactic Acid Bacteria Showing NAD Auxotrophy.</title>
        <authorList>
            <person name="Kawasaki S."/>
            <person name="Ozawa K."/>
            <person name="Mori T."/>
            <person name="Yamamoto A."/>
            <person name="Ito M."/>
            <person name="Ohkuma M."/>
            <person name="Sakamoto M."/>
            <person name="Matsutani M."/>
        </authorList>
    </citation>
    <scope>NUCLEOTIDE SEQUENCE [LARGE SCALE GENOMIC DNA]</scope>
    <source>
        <strain evidence="2 3">XA3</strain>
    </source>
</reference>
<dbReference type="InterPro" id="IPR040198">
    <property type="entry name" value="Fido_containing"/>
</dbReference>
<dbReference type="PANTHER" id="PTHR13504">
    <property type="entry name" value="FIDO DOMAIN-CONTAINING PROTEIN DDB_G0283145"/>
    <property type="match status" value="1"/>
</dbReference>
<dbReference type="EMBL" id="AP026802">
    <property type="protein sequence ID" value="BDR59625.1"/>
    <property type="molecule type" value="Genomic_DNA"/>
</dbReference>
<sequence length="129" mass="14487">MFCPEELTKLKIRLDTFRPLSRAEVIQLEKNVRIEHVWSSAALEGNTLSRSETASIVESGLGATIHGKTIRVTLEILDLNEAYSYMQDLADRKQPLTLKLIRDLNRLVTLQSASEKSEAGVFRQIEGSS</sequence>
<evidence type="ECO:0000313" key="3">
    <source>
        <dbReference type="Proteomes" id="UP001321861"/>
    </source>
</evidence>
<accession>A0AAU9DHV1</accession>
<dbReference type="Gene3D" id="1.10.3290.10">
    <property type="entry name" value="Fido-like domain"/>
    <property type="match status" value="1"/>
</dbReference>
<proteinExistence type="predicted"/>
<evidence type="ECO:0000256" key="1">
    <source>
        <dbReference type="PIRSR" id="PIRSR640198-3"/>
    </source>
</evidence>
<dbReference type="InterPro" id="IPR036597">
    <property type="entry name" value="Fido-like_dom_sf"/>
</dbReference>
<gene>
    <name evidence="2" type="ORF">XA3_20660</name>
</gene>
<evidence type="ECO:0000313" key="2">
    <source>
        <dbReference type="EMBL" id="BDR59625.1"/>
    </source>
</evidence>
<dbReference type="PANTHER" id="PTHR13504:SF38">
    <property type="entry name" value="FIDO DOMAIN-CONTAINING PROTEIN"/>
    <property type="match status" value="1"/>
</dbReference>
<keyword evidence="3" id="KW-1185">Reference proteome</keyword>
<name>A0AAU9DHV1_9LACO</name>
<protein>
    <submittedName>
        <fullName evidence="2">Uncharacterized protein</fullName>
    </submittedName>
</protein>
<dbReference type="Proteomes" id="UP001321861">
    <property type="component" value="Chromosome"/>
</dbReference>
<dbReference type="AlphaFoldDB" id="A0AAU9DHV1"/>
<dbReference type="RefSeq" id="WP_317635413.1">
    <property type="nucleotide sequence ID" value="NZ_AP026802.1"/>
</dbReference>
<feature type="site" description="Important for autoinhibition of adenylyltransferase activity" evidence="1">
    <location>
        <position position="44"/>
    </location>
</feature>
<dbReference type="KEGG" id="xap:XA3_20660"/>